<evidence type="ECO:0000313" key="2">
    <source>
        <dbReference type="Proteomes" id="UP000032142"/>
    </source>
</evidence>
<reference evidence="2" key="1">
    <citation type="submission" date="2014-09" db="EMBL/GenBank/DDBJ databases">
        <authorList>
            <person name="Mudge J."/>
            <person name="Ramaraj T."/>
            <person name="Lindquist I.E."/>
            <person name="Bharti A.K."/>
            <person name="Sundararajan A."/>
            <person name="Cameron C.T."/>
            <person name="Woodward J.E."/>
            <person name="May G.D."/>
            <person name="Brubaker C."/>
            <person name="Broadhvest J."/>
            <person name="Wilkins T.A."/>
        </authorList>
    </citation>
    <scope>NUCLEOTIDE SEQUENCE</scope>
    <source>
        <strain evidence="2">cv. AKA8401</strain>
    </source>
</reference>
<dbReference type="EMBL" id="KN431339">
    <property type="protein sequence ID" value="KHG25119.1"/>
    <property type="molecule type" value="Genomic_DNA"/>
</dbReference>
<sequence>MCWLPVWSTCKMLKPLIQIRDSSPVI</sequence>
<dbReference type="Proteomes" id="UP000032142">
    <property type="component" value="Unassembled WGS sequence"/>
</dbReference>
<proteinExistence type="predicted"/>
<dbReference type="AlphaFoldDB" id="A0A0B0PL14"/>
<organism evidence="1 2">
    <name type="scientific">Gossypium arboreum</name>
    <name type="common">Tree cotton</name>
    <name type="synonym">Gossypium nanking</name>
    <dbReference type="NCBI Taxonomy" id="29729"/>
    <lineage>
        <taxon>Eukaryota</taxon>
        <taxon>Viridiplantae</taxon>
        <taxon>Streptophyta</taxon>
        <taxon>Embryophyta</taxon>
        <taxon>Tracheophyta</taxon>
        <taxon>Spermatophyta</taxon>
        <taxon>Magnoliopsida</taxon>
        <taxon>eudicotyledons</taxon>
        <taxon>Gunneridae</taxon>
        <taxon>Pentapetalae</taxon>
        <taxon>rosids</taxon>
        <taxon>malvids</taxon>
        <taxon>Malvales</taxon>
        <taxon>Malvaceae</taxon>
        <taxon>Malvoideae</taxon>
        <taxon>Gossypium</taxon>
    </lineage>
</organism>
<accession>A0A0B0PL14</accession>
<keyword evidence="2" id="KW-1185">Reference proteome</keyword>
<protein>
    <submittedName>
        <fullName evidence="1">Uncharacterized protein</fullName>
    </submittedName>
</protein>
<name>A0A0B0PL14_GOSAR</name>
<gene>
    <name evidence="1" type="ORF">F383_00463</name>
</gene>
<evidence type="ECO:0000313" key="1">
    <source>
        <dbReference type="EMBL" id="KHG25119.1"/>
    </source>
</evidence>